<feature type="domain" description="NADP-dependent oxidoreductase" evidence="2">
    <location>
        <begin position="15"/>
        <end position="315"/>
    </location>
</feature>
<dbReference type="AlphaFoldDB" id="X1JWL9"/>
<dbReference type="PANTHER" id="PTHR43364:SF4">
    <property type="entry name" value="NAD(P)-LINKED OXIDOREDUCTASE SUPERFAMILY PROTEIN"/>
    <property type="match status" value="1"/>
</dbReference>
<evidence type="ECO:0000259" key="2">
    <source>
        <dbReference type="Pfam" id="PF00248"/>
    </source>
</evidence>
<organism evidence="3">
    <name type="scientific">marine sediment metagenome</name>
    <dbReference type="NCBI Taxonomy" id="412755"/>
    <lineage>
        <taxon>unclassified sequences</taxon>
        <taxon>metagenomes</taxon>
        <taxon>ecological metagenomes</taxon>
    </lineage>
</organism>
<dbReference type="Pfam" id="PF00248">
    <property type="entry name" value="Aldo_ket_red"/>
    <property type="match status" value="1"/>
</dbReference>
<gene>
    <name evidence="3" type="ORF">S06H3_04613</name>
</gene>
<evidence type="ECO:0000256" key="1">
    <source>
        <dbReference type="ARBA" id="ARBA00023002"/>
    </source>
</evidence>
<dbReference type="EMBL" id="BARV01001633">
    <property type="protein sequence ID" value="GAH98492.1"/>
    <property type="molecule type" value="Genomic_DNA"/>
</dbReference>
<dbReference type="CDD" id="cd19081">
    <property type="entry name" value="AKR_AKR9C1"/>
    <property type="match status" value="1"/>
</dbReference>
<keyword evidence="1" id="KW-0560">Oxidoreductase</keyword>
<dbReference type="PRINTS" id="PR00069">
    <property type="entry name" value="ALDKETRDTASE"/>
</dbReference>
<proteinExistence type="predicted"/>
<sequence>MKYRFLGRTGLKVSELCLGTQTFGWGADEATAHALADRFVEAGGNFFDTSNIYNKGRSEIMLGNWLKRRGNRHQFVIATKVFFPTGENPNDTGLSRKHIFDQIDASLRRLQTDYVDLYQVHCWDASTPLEETLRTLDDLAHAGKVRYIGASNYTASQLTRAIMLSEMHGWARFDCLQPEYSLLVRSTEWELLPVCRSEGIGVICWSPLAGGWLSGKYRRGQLPPPDSRVGRADRWDDLPEQRESERTWRTIDALIEIGKARGKTPAQVALNWLLQQPSVTAPILGVRTLTQLEENLGCVGWALSTEEMAKLNAASEIPLPSPYSFIARYTRKRFNEVA</sequence>
<dbReference type="SUPFAM" id="SSF51430">
    <property type="entry name" value="NAD(P)-linked oxidoreductase"/>
    <property type="match status" value="1"/>
</dbReference>
<dbReference type="GO" id="GO:0005829">
    <property type="term" value="C:cytosol"/>
    <property type="evidence" value="ECO:0007669"/>
    <property type="project" value="UniProtKB-ARBA"/>
</dbReference>
<dbReference type="FunFam" id="3.20.20.100:FF:000004">
    <property type="entry name" value="Oxidoreductase, aldo/keto reductase"/>
    <property type="match status" value="1"/>
</dbReference>
<evidence type="ECO:0000313" key="3">
    <source>
        <dbReference type="EMBL" id="GAH98492.1"/>
    </source>
</evidence>
<dbReference type="PANTHER" id="PTHR43364">
    <property type="entry name" value="NADH-SPECIFIC METHYLGLYOXAL REDUCTASE-RELATED"/>
    <property type="match status" value="1"/>
</dbReference>
<protein>
    <recommendedName>
        <fullName evidence="2">NADP-dependent oxidoreductase domain-containing protein</fullName>
    </recommendedName>
</protein>
<dbReference type="InterPro" id="IPR050523">
    <property type="entry name" value="AKR_Detox_Biosynth"/>
</dbReference>
<reference evidence="3" key="1">
    <citation type="journal article" date="2014" name="Front. Microbiol.">
        <title>High frequency of phylogenetically diverse reductive dehalogenase-homologous genes in deep subseafloor sedimentary metagenomes.</title>
        <authorList>
            <person name="Kawai M."/>
            <person name="Futagami T."/>
            <person name="Toyoda A."/>
            <person name="Takaki Y."/>
            <person name="Nishi S."/>
            <person name="Hori S."/>
            <person name="Arai W."/>
            <person name="Tsubouchi T."/>
            <person name="Morono Y."/>
            <person name="Uchiyama I."/>
            <person name="Ito T."/>
            <person name="Fujiyama A."/>
            <person name="Inagaki F."/>
            <person name="Takami H."/>
        </authorList>
    </citation>
    <scope>NUCLEOTIDE SEQUENCE</scope>
    <source>
        <strain evidence="3">Expedition CK06-06</strain>
    </source>
</reference>
<dbReference type="Gene3D" id="3.20.20.100">
    <property type="entry name" value="NADP-dependent oxidoreductase domain"/>
    <property type="match status" value="1"/>
</dbReference>
<dbReference type="GO" id="GO:0016491">
    <property type="term" value="F:oxidoreductase activity"/>
    <property type="evidence" value="ECO:0007669"/>
    <property type="project" value="UniProtKB-KW"/>
</dbReference>
<accession>X1JWL9</accession>
<comment type="caution">
    <text evidence="3">The sequence shown here is derived from an EMBL/GenBank/DDBJ whole genome shotgun (WGS) entry which is preliminary data.</text>
</comment>
<dbReference type="InterPro" id="IPR023210">
    <property type="entry name" value="NADP_OxRdtase_dom"/>
</dbReference>
<name>X1JWL9_9ZZZZ</name>
<dbReference type="InterPro" id="IPR020471">
    <property type="entry name" value="AKR"/>
</dbReference>
<dbReference type="InterPro" id="IPR036812">
    <property type="entry name" value="NAD(P)_OxRdtase_dom_sf"/>
</dbReference>